<proteinExistence type="inferred from homology"/>
<dbReference type="OrthoDB" id="3615082at2"/>
<evidence type="ECO:0000256" key="6">
    <source>
        <dbReference type="ARBA" id="ARBA00022723"/>
    </source>
</evidence>
<evidence type="ECO:0000256" key="1">
    <source>
        <dbReference type="ARBA" id="ARBA00001946"/>
    </source>
</evidence>
<keyword evidence="9" id="KW-0718">Serine biosynthesis</keyword>
<evidence type="ECO:0000256" key="4">
    <source>
        <dbReference type="ARBA" id="ARBA00012640"/>
    </source>
</evidence>
<evidence type="ECO:0000313" key="13">
    <source>
        <dbReference type="Proteomes" id="UP000030625"/>
    </source>
</evidence>
<dbReference type="GO" id="GO:0006564">
    <property type="term" value="P:L-serine biosynthetic process"/>
    <property type="evidence" value="ECO:0007669"/>
    <property type="project" value="UniProtKB-KW"/>
</dbReference>
<dbReference type="NCBIfam" id="TIGR01488">
    <property type="entry name" value="HAD-SF-IB"/>
    <property type="match status" value="1"/>
</dbReference>
<organism evidence="12 13">
    <name type="scientific">Bifidobacterium catenulatum PV20-2</name>
    <dbReference type="NCBI Taxonomy" id="1447716"/>
    <lineage>
        <taxon>Bacteria</taxon>
        <taxon>Bacillati</taxon>
        <taxon>Actinomycetota</taxon>
        <taxon>Actinomycetes</taxon>
        <taxon>Bifidobacteriales</taxon>
        <taxon>Bifidobacteriaceae</taxon>
        <taxon>Bifidobacterium</taxon>
    </lineage>
</organism>
<dbReference type="InterPro" id="IPR050582">
    <property type="entry name" value="HAD-like_SerB"/>
</dbReference>
<name>A0A0A7I2R3_9BIFI</name>
<sequence>MAGIAFFDIDGTLTYGISSGAFIADRLGTGDRMRDAEDRYARGEIGNDTVCDIDARGYTGHRVSEIHGWLNDLPLVQGIAQSVAECKSRGIKPVLASCAWTVVSESLAQRFGFEAWCGPELAVKDGVFIGKTAAYADEQTKVTFMRQQCECLGVEASNCIAIGDSRSDLPLFKAVGVSLAFNADKQTRAAATFAFEGADLSTALARLFEHLPVES</sequence>
<dbReference type="AlphaFoldDB" id="A0A0A7I2R3"/>
<dbReference type="Proteomes" id="UP000030625">
    <property type="component" value="Chromosome"/>
</dbReference>
<evidence type="ECO:0000313" key="12">
    <source>
        <dbReference type="EMBL" id="AIZ14607.1"/>
    </source>
</evidence>
<dbReference type="GO" id="GO:0000287">
    <property type="term" value="F:magnesium ion binding"/>
    <property type="evidence" value="ECO:0007669"/>
    <property type="project" value="TreeGrafter"/>
</dbReference>
<dbReference type="EC" id="3.1.3.3" evidence="4"/>
<dbReference type="STRING" id="1447716.AH68_05715"/>
<dbReference type="PANTHER" id="PTHR43344:SF2">
    <property type="entry name" value="PHOSPHOSERINE PHOSPHATASE"/>
    <property type="match status" value="1"/>
</dbReference>
<evidence type="ECO:0000256" key="3">
    <source>
        <dbReference type="ARBA" id="ARBA00009184"/>
    </source>
</evidence>
<keyword evidence="8" id="KW-0460">Magnesium</keyword>
<comment type="pathway">
    <text evidence="2">Amino-acid biosynthesis; L-serine biosynthesis; L-serine from 3-phospho-D-glycerate: step 3/3.</text>
</comment>
<dbReference type="Pfam" id="PF12710">
    <property type="entry name" value="HAD"/>
    <property type="match status" value="1"/>
</dbReference>
<keyword evidence="5" id="KW-0028">Amino-acid biosynthesis</keyword>
<dbReference type="SUPFAM" id="SSF56784">
    <property type="entry name" value="HAD-like"/>
    <property type="match status" value="1"/>
</dbReference>
<accession>A0A0A7I2R3</accession>
<comment type="catalytic activity">
    <reaction evidence="10">
        <text>O-phospho-L-serine + H2O = L-serine + phosphate</text>
        <dbReference type="Rhea" id="RHEA:21208"/>
        <dbReference type="ChEBI" id="CHEBI:15377"/>
        <dbReference type="ChEBI" id="CHEBI:33384"/>
        <dbReference type="ChEBI" id="CHEBI:43474"/>
        <dbReference type="ChEBI" id="CHEBI:57524"/>
        <dbReference type="EC" id="3.1.3.3"/>
    </reaction>
</comment>
<reference evidence="12 13" key="1">
    <citation type="journal article" date="2015" name="Genome Announc.">
        <title>Complete and Assembled Genome Sequence of Bifidobacterium kashiwanohense PV20-2, Isolated from the Feces of an Anemic Kenyan Infant.</title>
        <authorList>
            <person name="Vazquez-Gutierrez P."/>
            <person name="Lacroix C."/>
            <person name="Chassard C."/>
            <person name="Klumpp J."/>
            <person name="Jans C."/>
            <person name="Stevens M.J."/>
        </authorList>
    </citation>
    <scope>NUCLEOTIDE SEQUENCE [LARGE SCALE GENOMIC DNA]</scope>
    <source>
        <strain evidence="12 13">PV20-2</strain>
    </source>
</reference>
<evidence type="ECO:0000256" key="7">
    <source>
        <dbReference type="ARBA" id="ARBA00022801"/>
    </source>
</evidence>
<dbReference type="InterPro" id="IPR036412">
    <property type="entry name" value="HAD-like_sf"/>
</dbReference>
<evidence type="ECO:0000256" key="5">
    <source>
        <dbReference type="ARBA" id="ARBA00022605"/>
    </source>
</evidence>
<evidence type="ECO:0000256" key="8">
    <source>
        <dbReference type="ARBA" id="ARBA00022842"/>
    </source>
</evidence>
<protein>
    <recommendedName>
        <fullName evidence="4">phosphoserine phosphatase</fullName>
        <ecNumber evidence="4">3.1.3.3</ecNumber>
    </recommendedName>
</protein>
<dbReference type="PANTHER" id="PTHR43344">
    <property type="entry name" value="PHOSPHOSERINE PHOSPHATASE"/>
    <property type="match status" value="1"/>
</dbReference>
<evidence type="ECO:0000256" key="2">
    <source>
        <dbReference type="ARBA" id="ARBA00005135"/>
    </source>
</evidence>
<keyword evidence="6" id="KW-0479">Metal-binding</keyword>
<dbReference type="GO" id="GO:0036424">
    <property type="term" value="F:L-phosphoserine phosphatase activity"/>
    <property type="evidence" value="ECO:0007669"/>
    <property type="project" value="TreeGrafter"/>
</dbReference>
<dbReference type="KEGG" id="bka:AH68_05715"/>
<dbReference type="InterPro" id="IPR023214">
    <property type="entry name" value="HAD_sf"/>
</dbReference>
<keyword evidence="7 12" id="KW-0378">Hydrolase</keyword>
<dbReference type="EMBL" id="CP007456">
    <property type="protein sequence ID" value="AIZ14607.1"/>
    <property type="molecule type" value="Genomic_DNA"/>
</dbReference>
<evidence type="ECO:0000256" key="9">
    <source>
        <dbReference type="ARBA" id="ARBA00023299"/>
    </source>
</evidence>
<dbReference type="Gene3D" id="3.40.50.1000">
    <property type="entry name" value="HAD superfamily/HAD-like"/>
    <property type="match status" value="1"/>
</dbReference>
<dbReference type="HOGENOM" id="CLU_109814_0_0_11"/>
<comment type="cofactor">
    <cofactor evidence="1">
        <name>Mg(2+)</name>
        <dbReference type="ChEBI" id="CHEBI:18420"/>
    </cofactor>
</comment>
<comment type="similarity">
    <text evidence="3">Belongs to the HAD-like hydrolase superfamily. SerB family.</text>
</comment>
<gene>
    <name evidence="12" type="ORF">AH68_05715</name>
</gene>
<comment type="catalytic activity">
    <reaction evidence="11">
        <text>O-phospho-D-serine + H2O = D-serine + phosphate</text>
        <dbReference type="Rhea" id="RHEA:24873"/>
        <dbReference type="ChEBI" id="CHEBI:15377"/>
        <dbReference type="ChEBI" id="CHEBI:35247"/>
        <dbReference type="ChEBI" id="CHEBI:43474"/>
        <dbReference type="ChEBI" id="CHEBI:58680"/>
        <dbReference type="EC" id="3.1.3.3"/>
    </reaction>
</comment>
<evidence type="ECO:0000256" key="11">
    <source>
        <dbReference type="ARBA" id="ARBA00048523"/>
    </source>
</evidence>
<dbReference type="RefSeq" id="WP_003832791.1">
    <property type="nucleotide sequence ID" value="NZ_CP007456.1"/>
</dbReference>
<dbReference type="GO" id="GO:0005737">
    <property type="term" value="C:cytoplasm"/>
    <property type="evidence" value="ECO:0007669"/>
    <property type="project" value="TreeGrafter"/>
</dbReference>
<evidence type="ECO:0000256" key="10">
    <source>
        <dbReference type="ARBA" id="ARBA00048138"/>
    </source>
</evidence>